<reference evidence="2 3" key="1">
    <citation type="journal article" date="2018" name="PLoS Genet.">
        <title>Population sequencing reveals clonal diversity and ancestral inbreeding in the grapevine cultivar Chardonnay.</title>
        <authorList>
            <person name="Roach M.J."/>
            <person name="Johnson D.L."/>
            <person name="Bohlmann J."/>
            <person name="van Vuuren H.J."/>
            <person name="Jones S.J."/>
            <person name="Pretorius I.S."/>
            <person name="Schmidt S.A."/>
            <person name="Borneman A.R."/>
        </authorList>
    </citation>
    <scope>NUCLEOTIDE SEQUENCE [LARGE SCALE GENOMIC DNA]</scope>
    <source>
        <strain evidence="3">cv. Chardonnay</strain>
        <tissue evidence="2">Leaf</tissue>
    </source>
</reference>
<dbReference type="GO" id="GO:0045017">
    <property type="term" value="P:glycerolipid biosynthetic process"/>
    <property type="evidence" value="ECO:0007669"/>
    <property type="project" value="InterPro"/>
</dbReference>
<dbReference type="InterPro" id="IPR009721">
    <property type="entry name" value="O-acyltransferase_WSD1_C"/>
</dbReference>
<dbReference type="InterPro" id="IPR045034">
    <property type="entry name" value="O-acyltransferase_WSD1-like"/>
</dbReference>
<accession>A0A438JLJ7</accession>
<keyword evidence="2" id="KW-0808">Transferase</keyword>
<evidence type="ECO:0000313" key="2">
    <source>
        <dbReference type="EMBL" id="RVX09841.1"/>
    </source>
</evidence>
<proteinExistence type="predicted"/>
<dbReference type="Pfam" id="PF06974">
    <property type="entry name" value="WS_DGAT_C"/>
    <property type="match status" value="1"/>
</dbReference>
<keyword evidence="2" id="KW-0012">Acyltransferase</keyword>
<protein>
    <submittedName>
        <fullName evidence="2">O-acyltransferase WSD1</fullName>
    </submittedName>
</protein>
<comment type="caution">
    <text evidence="2">The sequence shown here is derived from an EMBL/GenBank/DDBJ whole genome shotgun (WGS) entry which is preliminary data.</text>
</comment>
<gene>
    <name evidence="2" type="primary">WSD1_14</name>
    <name evidence="2" type="ORF">CK203_013106</name>
</gene>
<dbReference type="GO" id="GO:0008374">
    <property type="term" value="F:O-acyltransferase activity"/>
    <property type="evidence" value="ECO:0007669"/>
    <property type="project" value="InterPro"/>
</dbReference>
<dbReference type="AlphaFoldDB" id="A0A438JLJ7"/>
<evidence type="ECO:0000313" key="3">
    <source>
        <dbReference type="Proteomes" id="UP000288805"/>
    </source>
</evidence>
<sequence>MAGEAKGEAVATQKKNNLPENIRLRALDLVNIRPSPGIHALADMMEKGTKAKWGNCIGSVLFPFTIVLQDDLLDYVCQAKATTDRKKQSQEVAYTFLIVKLVLKLFGIKAAAFLLHRVPNHTTLCFSNIVGPIEEIGFYGQAFIAPSCCGQATPCNLNKHNNCVLVSGLIVHFLSYTNKMTFILSVDEAIIPDPHQLCDDIEETLKLMKDVVIARGIVKENLIK</sequence>
<dbReference type="OrthoDB" id="619536at2759"/>
<name>A0A438JLJ7_VITVI</name>
<dbReference type="Proteomes" id="UP000288805">
    <property type="component" value="Unassembled WGS sequence"/>
</dbReference>
<organism evidence="2 3">
    <name type="scientific">Vitis vinifera</name>
    <name type="common">Grape</name>
    <dbReference type="NCBI Taxonomy" id="29760"/>
    <lineage>
        <taxon>Eukaryota</taxon>
        <taxon>Viridiplantae</taxon>
        <taxon>Streptophyta</taxon>
        <taxon>Embryophyta</taxon>
        <taxon>Tracheophyta</taxon>
        <taxon>Spermatophyta</taxon>
        <taxon>Magnoliopsida</taxon>
        <taxon>eudicotyledons</taxon>
        <taxon>Gunneridae</taxon>
        <taxon>Pentapetalae</taxon>
        <taxon>rosids</taxon>
        <taxon>Vitales</taxon>
        <taxon>Vitaceae</taxon>
        <taxon>Viteae</taxon>
        <taxon>Vitis</taxon>
    </lineage>
</organism>
<evidence type="ECO:0000259" key="1">
    <source>
        <dbReference type="Pfam" id="PF06974"/>
    </source>
</evidence>
<dbReference type="PANTHER" id="PTHR31650">
    <property type="entry name" value="O-ACYLTRANSFERASE (WSD1-LIKE) FAMILY PROTEIN"/>
    <property type="match status" value="1"/>
</dbReference>
<dbReference type="PANTHER" id="PTHR31650:SF74">
    <property type="entry name" value="O-ACYLTRANSFERASE WSD1-LIKE"/>
    <property type="match status" value="1"/>
</dbReference>
<dbReference type="EMBL" id="QGNW01000036">
    <property type="protein sequence ID" value="RVX09841.1"/>
    <property type="molecule type" value="Genomic_DNA"/>
</dbReference>
<feature type="domain" description="O-acyltransferase WSD1 C-terminal" evidence="1">
    <location>
        <begin position="53"/>
        <end position="209"/>
    </location>
</feature>